<accession>A0A0R1VU15</accession>
<name>A0A0R1VU15_9LACO</name>
<gene>
    <name evidence="1" type="ORF">FD16_GL001896</name>
</gene>
<dbReference type="EMBL" id="AZGF01000048">
    <property type="protein sequence ID" value="KRM09272.1"/>
    <property type="molecule type" value="Genomic_DNA"/>
</dbReference>
<proteinExistence type="predicted"/>
<sequence length="122" mass="14022">MNLTKVASTIVISNEKKTNFLVDGDKPYHFLSVDISNDMTALATTLAYYREQIGIDVECLRLEELSITLDSEKQTLFVFSIHDFEDKVVEKCNEFESLSFVDVSELHHLFETVEMDTAPFFE</sequence>
<reference evidence="1 2" key="1">
    <citation type="journal article" date="2015" name="Genome Announc.">
        <title>Expanding the biotechnology potential of lactobacilli through comparative genomics of 213 strains and associated genera.</title>
        <authorList>
            <person name="Sun Z."/>
            <person name="Harris H.M."/>
            <person name="McCann A."/>
            <person name="Guo C."/>
            <person name="Argimon S."/>
            <person name="Zhang W."/>
            <person name="Yang X."/>
            <person name="Jeffery I.B."/>
            <person name="Cooney J.C."/>
            <person name="Kagawa T.F."/>
            <person name="Liu W."/>
            <person name="Song Y."/>
            <person name="Salvetti E."/>
            <person name="Wrobel A."/>
            <person name="Rasinkangas P."/>
            <person name="Parkhill J."/>
            <person name="Rea M.C."/>
            <person name="O'Sullivan O."/>
            <person name="Ritari J."/>
            <person name="Douillard F.P."/>
            <person name="Paul Ross R."/>
            <person name="Yang R."/>
            <person name="Briner A.E."/>
            <person name="Felis G.E."/>
            <person name="de Vos W.M."/>
            <person name="Barrangou R."/>
            <person name="Klaenhammer T.R."/>
            <person name="Caufield P.W."/>
            <person name="Cui Y."/>
            <person name="Zhang H."/>
            <person name="O'Toole P.W."/>
        </authorList>
    </citation>
    <scope>NUCLEOTIDE SEQUENCE [LARGE SCALE GENOMIC DNA]</scope>
    <source>
        <strain evidence="1 2">DSM 5007</strain>
    </source>
</reference>
<dbReference type="eggNOG" id="ENOG5030A5C">
    <property type="taxonomic scope" value="Bacteria"/>
</dbReference>
<evidence type="ECO:0000313" key="1">
    <source>
        <dbReference type="EMBL" id="KRM09272.1"/>
    </source>
</evidence>
<protein>
    <submittedName>
        <fullName evidence="1">Uncharacterized protein</fullName>
    </submittedName>
</protein>
<comment type="caution">
    <text evidence="1">The sequence shown here is derived from an EMBL/GenBank/DDBJ whole genome shotgun (WGS) entry which is preliminary data.</text>
</comment>
<keyword evidence="2" id="KW-1185">Reference proteome</keyword>
<dbReference type="AlphaFoldDB" id="A0A0R1VU15"/>
<dbReference type="Proteomes" id="UP000051820">
    <property type="component" value="Unassembled WGS sequence"/>
</dbReference>
<dbReference type="RefSeq" id="WP_156403258.1">
    <property type="nucleotide sequence ID" value="NZ_AZGF01000048.1"/>
</dbReference>
<organism evidence="1 2">
    <name type="scientific">Paucilactobacillus suebicus DSM 5007 = KCTC 3549</name>
    <dbReference type="NCBI Taxonomy" id="1423807"/>
    <lineage>
        <taxon>Bacteria</taxon>
        <taxon>Bacillati</taxon>
        <taxon>Bacillota</taxon>
        <taxon>Bacilli</taxon>
        <taxon>Lactobacillales</taxon>
        <taxon>Lactobacillaceae</taxon>
        <taxon>Paucilactobacillus</taxon>
    </lineage>
</organism>
<dbReference type="PATRIC" id="fig|1423807.3.peg.1945"/>
<evidence type="ECO:0000313" key="2">
    <source>
        <dbReference type="Proteomes" id="UP000051820"/>
    </source>
</evidence>